<reference evidence="2" key="1">
    <citation type="submission" date="2015-10" db="EMBL/GenBank/DDBJ databases">
        <authorList>
            <person name="Devillers H."/>
        </authorList>
    </citation>
    <scope>NUCLEOTIDE SEQUENCE [LARGE SCALE GENOMIC DNA]</scope>
</reference>
<dbReference type="Proteomes" id="UP000236544">
    <property type="component" value="Unassembled WGS sequence"/>
</dbReference>
<evidence type="ECO:0000313" key="2">
    <source>
        <dbReference type="Proteomes" id="UP000236544"/>
    </source>
</evidence>
<keyword evidence="2" id="KW-1185">Reference proteome</keyword>
<gene>
    <name evidence="1" type="ORF">LAQU0_S20e00628g</name>
</gene>
<proteinExistence type="predicted"/>
<organism evidence="1 2">
    <name type="scientific">Lachancea quebecensis</name>
    <dbReference type="NCBI Taxonomy" id="1654605"/>
    <lineage>
        <taxon>Eukaryota</taxon>
        <taxon>Fungi</taxon>
        <taxon>Dikarya</taxon>
        <taxon>Ascomycota</taxon>
        <taxon>Saccharomycotina</taxon>
        <taxon>Saccharomycetes</taxon>
        <taxon>Saccharomycetales</taxon>
        <taxon>Saccharomycetaceae</taxon>
        <taxon>Lachancea</taxon>
    </lineage>
</organism>
<accession>A0A0P1KX75</accession>
<name>A0A0P1KX75_9SACH</name>
<dbReference type="AlphaFoldDB" id="A0A0P1KX75"/>
<protein>
    <submittedName>
        <fullName evidence="1">LAQU0S20e00628g1_1</fullName>
    </submittedName>
</protein>
<sequence>MCPGVLVCRKQFFGTASLHNIVPSELSHGWEPQVEIFEGLICVCELMSKSDDIPWYRIVFEWKGNDVERPQGKDTFFGQTAIMKGTSDLNKTVKNREEWFEVLMECPEQRLVALELRIKDIREDQNFRDLLFRIREEYEMIDEMMEESDDFGDFIG</sequence>
<dbReference type="OrthoDB" id="3970753at2759"/>
<evidence type="ECO:0000313" key="1">
    <source>
        <dbReference type="EMBL" id="CUS24821.1"/>
    </source>
</evidence>
<dbReference type="EMBL" id="LN890575">
    <property type="protein sequence ID" value="CUS24821.1"/>
    <property type="molecule type" value="Genomic_DNA"/>
</dbReference>